<organism evidence="7 8">
    <name type="scientific">Thermoanaerobacterium thermosaccharolyticum</name>
    <name type="common">Clostridium thermosaccharolyticum</name>
    <dbReference type="NCBI Taxonomy" id="1517"/>
    <lineage>
        <taxon>Bacteria</taxon>
        <taxon>Bacillati</taxon>
        <taxon>Bacillota</taxon>
        <taxon>Clostridia</taxon>
        <taxon>Thermoanaerobacterales</taxon>
        <taxon>Thermoanaerobacteraceae</taxon>
        <taxon>Thermoanaerobacterium</taxon>
    </lineage>
</organism>
<dbReference type="GO" id="GO:0005737">
    <property type="term" value="C:cytoplasm"/>
    <property type="evidence" value="ECO:0007669"/>
    <property type="project" value="TreeGrafter"/>
</dbReference>
<keyword evidence="3" id="KW-0808">Transferase</keyword>
<reference evidence="7 8" key="1">
    <citation type="submission" date="2017-06" db="EMBL/GenBank/DDBJ databases">
        <title>Isolation and characterization of a thermophilic and butanogenic Thermoanaerobacterium thermosaccharolyticum M5 capable of efficient degradation of hemicellulose.</title>
        <authorList>
            <person name="Xin F."/>
            <person name="Jiang Y."/>
        </authorList>
    </citation>
    <scope>NUCLEOTIDE SEQUENCE [LARGE SCALE GENOMIC DNA]</scope>
    <source>
        <strain evidence="7 8">M5</strain>
    </source>
</reference>
<evidence type="ECO:0000256" key="1">
    <source>
        <dbReference type="ARBA" id="ARBA00009400"/>
    </source>
</evidence>
<dbReference type="RefSeq" id="WP_094046525.1">
    <property type="nucleotide sequence ID" value="NZ_NKHD01000047.1"/>
</dbReference>
<keyword evidence="2" id="KW-0328">Glycosyltransferase</keyword>
<comment type="catalytic activity">
    <reaction evidence="4">
        <text>nicotinate beta-D-ribonucleotide + CO2 + diphosphate = quinolinate + 5-phospho-alpha-D-ribose 1-diphosphate + 2 H(+)</text>
        <dbReference type="Rhea" id="RHEA:12733"/>
        <dbReference type="ChEBI" id="CHEBI:15378"/>
        <dbReference type="ChEBI" id="CHEBI:16526"/>
        <dbReference type="ChEBI" id="CHEBI:29959"/>
        <dbReference type="ChEBI" id="CHEBI:33019"/>
        <dbReference type="ChEBI" id="CHEBI:57502"/>
        <dbReference type="ChEBI" id="CHEBI:58017"/>
        <dbReference type="EC" id="2.4.2.19"/>
    </reaction>
</comment>
<evidence type="ECO:0000259" key="6">
    <source>
        <dbReference type="Pfam" id="PF02749"/>
    </source>
</evidence>
<dbReference type="Pfam" id="PF02749">
    <property type="entry name" value="QRPTase_N"/>
    <property type="match status" value="1"/>
</dbReference>
<dbReference type="SUPFAM" id="SSF54675">
    <property type="entry name" value="Nicotinate/Quinolinate PRTase N-terminal domain-like"/>
    <property type="match status" value="1"/>
</dbReference>
<gene>
    <name evidence="7" type="ORF">CE561_12315</name>
</gene>
<dbReference type="PANTHER" id="PTHR32179:SF3">
    <property type="entry name" value="NICOTINATE-NUCLEOTIDE PYROPHOSPHORYLASE [CARBOXYLATING]"/>
    <property type="match status" value="1"/>
</dbReference>
<dbReference type="InterPro" id="IPR013785">
    <property type="entry name" value="Aldolase_TIM"/>
</dbReference>
<comment type="similarity">
    <text evidence="1">Belongs to the NadC/ModD family.</text>
</comment>
<evidence type="ECO:0000256" key="2">
    <source>
        <dbReference type="ARBA" id="ARBA00022676"/>
    </source>
</evidence>
<dbReference type="InterPro" id="IPR027277">
    <property type="entry name" value="NadC/ModD"/>
</dbReference>
<sequence>MCVELRDYLFLPLKNKNFYFSITSEENGMFAGADKVREMANELGLKVVYLAKDGTVINKGSTVFEAYGTASAVINAEEILLGLIGKPSGVATASLKFYNKADGRIKVVCGAWKKVLPEIRPLLRHSIALGGCSIRMCDEPFIYLDKNYIRLFGNIGDAVKRARGYDPTRLIVAQLRGENIPINKEAEEAYKAGAKILMIDTGNLMDLKLALDVAKNNNWRESVEFAFAGGIKIDMIDDIIDMGADIIDVGRSIIDAPMLDFKLDVKSVVE</sequence>
<evidence type="ECO:0000259" key="5">
    <source>
        <dbReference type="Pfam" id="PF01729"/>
    </source>
</evidence>
<dbReference type="EMBL" id="NKHD01000047">
    <property type="protein sequence ID" value="OXT05851.1"/>
    <property type="molecule type" value="Genomic_DNA"/>
</dbReference>
<evidence type="ECO:0000313" key="7">
    <source>
        <dbReference type="EMBL" id="OXT05851.1"/>
    </source>
</evidence>
<dbReference type="GO" id="GO:0009435">
    <property type="term" value="P:NAD+ biosynthetic process"/>
    <property type="evidence" value="ECO:0007669"/>
    <property type="project" value="InterPro"/>
</dbReference>
<protein>
    <submittedName>
        <fullName evidence="7">Nicotinate-nucleotide pyrophosphorylase</fullName>
    </submittedName>
</protein>
<evidence type="ECO:0000313" key="8">
    <source>
        <dbReference type="Proteomes" id="UP000215301"/>
    </source>
</evidence>
<dbReference type="Gene3D" id="3.90.1170.20">
    <property type="entry name" value="Quinolinate phosphoribosyl transferase, N-terminal domain"/>
    <property type="match status" value="1"/>
</dbReference>
<dbReference type="InterPro" id="IPR022412">
    <property type="entry name" value="Quinolinate_PRibosylTrfase_N"/>
</dbReference>
<comment type="caution">
    <text evidence="7">The sequence shown here is derived from an EMBL/GenBank/DDBJ whole genome shotgun (WGS) entry which is preliminary data.</text>
</comment>
<name>A0A231VCW6_THETR</name>
<dbReference type="PANTHER" id="PTHR32179">
    <property type="entry name" value="NICOTINATE-NUCLEOTIDE PYROPHOSPHORYLASE [CARBOXYLATING]"/>
    <property type="match status" value="1"/>
</dbReference>
<dbReference type="InterPro" id="IPR002638">
    <property type="entry name" value="Quinolinate_PRibosylTrfase_C"/>
</dbReference>
<dbReference type="GO" id="GO:0034213">
    <property type="term" value="P:quinolinate catabolic process"/>
    <property type="evidence" value="ECO:0007669"/>
    <property type="project" value="TreeGrafter"/>
</dbReference>
<accession>A0A231VCW6</accession>
<dbReference type="InterPro" id="IPR037128">
    <property type="entry name" value="Quinolinate_PRibosylTase_N_sf"/>
</dbReference>
<dbReference type="Proteomes" id="UP000215301">
    <property type="component" value="Unassembled WGS sequence"/>
</dbReference>
<dbReference type="AlphaFoldDB" id="A0A231VCW6"/>
<dbReference type="Pfam" id="PF01729">
    <property type="entry name" value="QRPTase_C"/>
    <property type="match status" value="1"/>
</dbReference>
<proteinExistence type="inferred from homology"/>
<feature type="domain" description="Quinolinate phosphoribosyl transferase N-terminal" evidence="6">
    <location>
        <begin position="14"/>
        <end position="88"/>
    </location>
</feature>
<evidence type="ECO:0000256" key="3">
    <source>
        <dbReference type="ARBA" id="ARBA00022679"/>
    </source>
</evidence>
<evidence type="ECO:0000256" key="4">
    <source>
        <dbReference type="ARBA" id="ARBA00047445"/>
    </source>
</evidence>
<dbReference type="SUPFAM" id="SSF51690">
    <property type="entry name" value="Nicotinate/Quinolinate PRTase C-terminal domain-like"/>
    <property type="match status" value="1"/>
</dbReference>
<feature type="domain" description="Quinolinate phosphoribosyl transferase C-terminal" evidence="5">
    <location>
        <begin position="90"/>
        <end position="264"/>
    </location>
</feature>
<dbReference type="GO" id="GO:0004514">
    <property type="term" value="F:nicotinate-nucleotide diphosphorylase (carboxylating) activity"/>
    <property type="evidence" value="ECO:0007669"/>
    <property type="project" value="UniProtKB-EC"/>
</dbReference>
<dbReference type="Gene3D" id="3.20.20.70">
    <property type="entry name" value="Aldolase class I"/>
    <property type="match status" value="1"/>
</dbReference>
<dbReference type="InterPro" id="IPR036068">
    <property type="entry name" value="Nicotinate_pribotase-like_C"/>
</dbReference>